<dbReference type="EMBL" id="WJHE01000041">
    <property type="protein sequence ID" value="MST31345.1"/>
    <property type="molecule type" value="Genomic_DNA"/>
</dbReference>
<organism evidence="3 4">
    <name type="scientific">Acidiferrimicrobium australe</name>
    <dbReference type="NCBI Taxonomy" id="2664430"/>
    <lineage>
        <taxon>Bacteria</taxon>
        <taxon>Bacillati</taxon>
        <taxon>Actinomycetota</taxon>
        <taxon>Acidimicrobiia</taxon>
        <taxon>Acidimicrobiales</taxon>
        <taxon>Acidimicrobiaceae</taxon>
        <taxon>Acidiferrimicrobium</taxon>
    </lineage>
</organism>
<evidence type="ECO:0000256" key="1">
    <source>
        <dbReference type="SAM" id="Phobius"/>
    </source>
</evidence>
<feature type="domain" description="Nitroreductase" evidence="2">
    <location>
        <begin position="16"/>
        <end position="116"/>
    </location>
</feature>
<dbReference type="Proteomes" id="UP000437736">
    <property type="component" value="Unassembled WGS sequence"/>
</dbReference>
<accession>A0ABW9QNK3</accession>
<evidence type="ECO:0000259" key="2">
    <source>
        <dbReference type="Pfam" id="PF00881"/>
    </source>
</evidence>
<gene>
    <name evidence="3" type="ORF">GHK86_01185</name>
</gene>
<evidence type="ECO:0000313" key="3">
    <source>
        <dbReference type="EMBL" id="MST31345.1"/>
    </source>
</evidence>
<reference evidence="3 4" key="1">
    <citation type="submission" date="2019-11" db="EMBL/GenBank/DDBJ databases">
        <title>Acidiferrimicrobium australis gen. nov., sp. nov., an acidophilic and obligately heterotrophic, member of the Actinobacteria that catalyses dissimilatory oxido- reduction of iron isolated from metal-rich acidic water in Chile.</title>
        <authorList>
            <person name="Gonzalez D."/>
            <person name="Huber K."/>
            <person name="Hedrich S."/>
            <person name="Rojas-Villalobos C."/>
            <person name="Quatrini R."/>
            <person name="Dinamarca M.A."/>
            <person name="Schwarz A."/>
            <person name="Canales C."/>
            <person name="Nancucheo I."/>
        </authorList>
    </citation>
    <scope>NUCLEOTIDE SEQUENCE [LARGE SCALE GENOMIC DNA]</scope>
    <source>
        <strain evidence="3 4">USS-CCA1</strain>
    </source>
</reference>
<dbReference type="Gene3D" id="3.40.109.10">
    <property type="entry name" value="NADH Oxidase"/>
    <property type="match status" value="1"/>
</dbReference>
<feature type="transmembrane region" description="Helical" evidence="1">
    <location>
        <begin position="65"/>
        <end position="87"/>
    </location>
</feature>
<keyword evidence="4" id="KW-1185">Reference proteome</keyword>
<name>A0ABW9QNK3_9ACTN</name>
<keyword evidence="1" id="KW-0472">Membrane</keyword>
<sequence length="145" mass="16584">RLWKATAWEPPDERRARTGTRMQAAPLLIVPLCSEAAYRTRYAAADKAWIPDDDKWSTPYWYVDAAFATMLVLLKAVDLGLGALFMGTVPRFVPRFREAFGVPEDFEPIGVVLVGHRHPEVPPNYRADRRRPAEEMVFRGRWGGR</sequence>
<keyword evidence="1" id="KW-1133">Transmembrane helix</keyword>
<dbReference type="Pfam" id="PF00881">
    <property type="entry name" value="Nitroreductase"/>
    <property type="match status" value="1"/>
</dbReference>
<evidence type="ECO:0000313" key="4">
    <source>
        <dbReference type="Proteomes" id="UP000437736"/>
    </source>
</evidence>
<keyword evidence="1" id="KW-0812">Transmembrane</keyword>
<proteinExistence type="predicted"/>
<protein>
    <submittedName>
        <fullName evidence="3">Nitroreductase family protein</fullName>
    </submittedName>
</protein>
<dbReference type="InterPro" id="IPR029479">
    <property type="entry name" value="Nitroreductase"/>
</dbReference>
<dbReference type="SUPFAM" id="SSF55469">
    <property type="entry name" value="FMN-dependent nitroreductase-like"/>
    <property type="match status" value="1"/>
</dbReference>
<feature type="non-terminal residue" evidence="3">
    <location>
        <position position="1"/>
    </location>
</feature>
<dbReference type="InterPro" id="IPR000415">
    <property type="entry name" value="Nitroreductase-like"/>
</dbReference>
<comment type="caution">
    <text evidence="3">The sequence shown here is derived from an EMBL/GenBank/DDBJ whole genome shotgun (WGS) entry which is preliminary data.</text>
</comment>